<comment type="caution">
    <text evidence="13">The sequence shown here is derived from an EMBL/GenBank/DDBJ whole genome shotgun (WGS) entry which is preliminary data.</text>
</comment>
<dbReference type="Gene3D" id="3.30.565.10">
    <property type="entry name" value="Histidine kinase-like ATPase, C-terminal domain"/>
    <property type="match status" value="1"/>
</dbReference>
<keyword evidence="5" id="KW-0547">Nucleotide-binding</keyword>
<dbReference type="InterPro" id="IPR036890">
    <property type="entry name" value="HATPase_C_sf"/>
</dbReference>
<dbReference type="Pfam" id="PF02518">
    <property type="entry name" value="HATPase_c"/>
    <property type="match status" value="1"/>
</dbReference>
<dbReference type="CDD" id="cd16917">
    <property type="entry name" value="HATPase_UhpB-NarQ-NarX-like"/>
    <property type="match status" value="1"/>
</dbReference>
<dbReference type="InterPro" id="IPR055558">
    <property type="entry name" value="DUF7134"/>
</dbReference>
<reference evidence="13 14" key="1">
    <citation type="submission" date="2021-01" db="EMBL/GenBank/DDBJ databases">
        <title>Whole genome shotgun sequence of Planotetraspora mira NBRC 15435.</title>
        <authorList>
            <person name="Komaki H."/>
            <person name="Tamura T."/>
        </authorList>
    </citation>
    <scope>NUCLEOTIDE SEQUENCE [LARGE SCALE GENOMIC DNA]</scope>
    <source>
        <strain evidence="13 14">NBRC 15435</strain>
    </source>
</reference>
<evidence type="ECO:0000259" key="10">
    <source>
        <dbReference type="Pfam" id="PF02518"/>
    </source>
</evidence>
<feature type="domain" description="DUF7134" evidence="12">
    <location>
        <begin position="12"/>
        <end position="158"/>
    </location>
</feature>
<dbReference type="Pfam" id="PF07730">
    <property type="entry name" value="HisKA_3"/>
    <property type="match status" value="1"/>
</dbReference>
<evidence type="ECO:0000256" key="5">
    <source>
        <dbReference type="ARBA" id="ARBA00022741"/>
    </source>
</evidence>
<feature type="transmembrane region" description="Helical" evidence="9">
    <location>
        <begin position="61"/>
        <end position="78"/>
    </location>
</feature>
<feature type="transmembrane region" description="Helical" evidence="9">
    <location>
        <begin position="135"/>
        <end position="155"/>
    </location>
</feature>
<dbReference type="RefSeq" id="WP_203957355.1">
    <property type="nucleotide sequence ID" value="NZ_BOOO01000040.1"/>
</dbReference>
<dbReference type="Pfam" id="PF23539">
    <property type="entry name" value="DUF7134"/>
    <property type="match status" value="1"/>
</dbReference>
<dbReference type="GO" id="GO:0016020">
    <property type="term" value="C:membrane"/>
    <property type="evidence" value="ECO:0007669"/>
    <property type="project" value="InterPro"/>
</dbReference>
<evidence type="ECO:0000259" key="11">
    <source>
        <dbReference type="Pfam" id="PF07730"/>
    </source>
</evidence>
<dbReference type="PANTHER" id="PTHR24421">
    <property type="entry name" value="NITRATE/NITRITE SENSOR PROTEIN NARX-RELATED"/>
    <property type="match status" value="1"/>
</dbReference>
<dbReference type="EC" id="2.7.13.3" evidence="2"/>
<feature type="transmembrane region" description="Helical" evidence="9">
    <location>
        <begin position="110"/>
        <end position="129"/>
    </location>
</feature>
<dbReference type="Proteomes" id="UP000650628">
    <property type="component" value="Unassembled WGS sequence"/>
</dbReference>
<dbReference type="EMBL" id="BOOO01000040">
    <property type="protein sequence ID" value="GII33527.1"/>
    <property type="molecule type" value="Genomic_DNA"/>
</dbReference>
<keyword evidence="9" id="KW-1133">Transmembrane helix</keyword>
<keyword evidence="8" id="KW-0902">Two-component regulatory system</keyword>
<dbReference type="Gene3D" id="1.20.5.1930">
    <property type="match status" value="1"/>
</dbReference>
<dbReference type="AlphaFoldDB" id="A0A8J3TWG5"/>
<gene>
    <name evidence="13" type="ORF">Pmi06nite_69690</name>
</gene>
<evidence type="ECO:0000313" key="13">
    <source>
        <dbReference type="EMBL" id="GII33527.1"/>
    </source>
</evidence>
<feature type="domain" description="Signal transduction histidine kinase subgroup 3 dimerisation and phosphoacceptor" evidence="11">
    <location>
        <begin position="180"/>
        <end position="245"/>
    </location>
</feature>
<dbReference type="GO" id="GO:0005524">
    <property type="term" value="F:ATP binding"/>
    <property type="evidence" value="ECO:0007669"/>
    <property type="project" value="UniProtKB-KW"/>
</dbReference>
<dbReference type="SUPFAM" id="SSF55874">
    <property type="entry name" value="ATPase domain of HSP90 chaperone/DNA topoisomerase II/histidine kinase"/>
    <property type="match status" value="1"/>
</dbReference>
<evidence type="ECO:0000256" key="8">
    <source>
        <dbReference type="ARBA" id="ARBA00023012"/>
    </source>
</evidence>
<sequence length="380" mass="40201">MDPLARLARVPRPSRSDLALAGLLAVWAVAEALVARPDPLYAGITFALVVTLPLMFRRHAPVIVLGVTVAALLVWAAVTTGPPATVAPFPTILVSTFSAALHIRSLPVAALAWPLAVGGMTGATALRFYGPWPDVGSLLILLFFVTGAWTAGRLLRRRDIQLRASEERTREQAREAVAAERLRIARELHDVVAHSLSIIAVNAGAARELSGLDPERARDHMDAVAGTAREALAEMRHVLEALRDDGDDRLAPQPTLDRLPELVEQARAGGLPVRLVEQGERLALPAGLELAAFRIVQEALTNVLRHAGAADTEVRVVYGGAELGLEVVNGPGAAQAPAAGGGHGLLGMRERARLYGGALHAGPVPDGGYAVRIRLPVEPT</sequence>
<evidence type="ECO:0000256" key="4">
    <source>
        <dbReference type="ARBA" id="ARBA00022679"/>
    </source>
</evidence>
<evidence type="ECO:0000256" key="9">
    <source>
        <dbReference type="SAM" id="Phobius"/>
    </source>
</evidence>
<feature type="domain" description="Histidine kinase/HSP90-like ATPase" evidence="10">
    <location>
        <begin position="289"/>
        <end position="378"/>
    </location>
</feature>
<organism evidence="13 14">
    <name type="scientific">Planotetraspora mira</name>
    <dbReference type="NCBI Taxonomy" id="58121"/>
    <lineage>
        <taxon>Bacteria</taxon>
        <taxon>Bacillati</taxon>
        <taxon>Actinomycetota</taxon>
        <taxon>Actinomycetes</taxon>
        <taxon>Streptosporangiales</taxon>
        <taxon>Streptosporangiaceae</taxon>
        <taxon>Planotetraspora</taxon>
    </lineage>
</organism>
<keyword evidence="9" id="KW-0472">Membrane</keyword>
<dbReference type="InterPro" id="IPR003594">
    <property type="entry name" value="HATPase_dom"/>
</dbReference>
<keyword evidence="9" id="KW-0812">Transmembrane</keyword>
<dbReference type="GO" id="GO:0000155">
    <property type="term" value="F:phosphorelay sensor kinase activity"/>
    <property type="evidence" value="ECO:0007669"/>
    <property type="project" value="InterPro"/>
</dbReference>
<proteinExistence type="predicted"/>
<comment type="catalytic activity">
    <reaction evidence="1">
        <text>ATP + protein L-histidine = ADP + protein N-phospho-L-histidine.</text>
        <dbReference type="EC" id="2.7.13.3"/>
    </reaction>
</comment>
<evidence type="ECO:0000256" key="1">
    <source>
        <dbReference type="ARBA" id="ARBA00000085"/>
    </source>
</evidence>
<evidence type="ECO:0000256" key="7">
    <source>
        <dbReference type="ARBA" id="ARBA00022840"/>
    </source>
</evidence>
<name>A0A8J3TWG5_9ACTN</name>
<evidence type="ECO:0000256" key="6">
    <source>
        <dbReference type="ARBA" id="ARBA00022777"/>
    </source>
</evidence>
<keyword evidence="6" id="KW-0418">Kinase</keyword>
<keyword evidence="7" id="KW-0067">ATP-binding</keyword>
<dbReference type="PANTHER" id="PTHR24421:SF10">
    <property type="entry name" value="NITRATE_NITRITE SENSOR PROTEIN NARQ"/>
    <property type="match status" value="1"/>
</dbReference>
<evidence type="ECO:0000256" key="2">
    <source>
        <dbReference type="ARBA" id="ARBA00012438"/>
    </source>
</evidence>
<dbReference type="GO" id="GO:0046983">
    <property type="term" value="F:protein dimerization activity"/>
    <property type="evidence" value="ECO:0007669"/>
    <property type="project" value="InterPro"/>
</dbReference>
<keyword evidence="4" id="KW-0808">Transferase</keyword>
<dbReference type="InterPro" id="IPR011712">
    <property type="entry name" value="Sig_transdc_His_kin_sub3_dim/P"/>
</dbReference>
<evidence type="ECO:0000256" key="3">
    <source>
        <dbReference type="ARBA" id="ARBA00022553"/>
    </source>
</evidence>
<protein>
    <recommendedName>
        <fullName evidence="2">histidine kinase</fullName>
        <ecNumber evidence="2">2.7.13.3</ecNumber>
    </recommendedName>
</protein>
<evidence type="ECO:0000259" key="12">
    <source>
        <dbReference type="Pfam" id="PF23539"/>
    </source>
</evidence>
<dbReference type="InterPro" id="IPR050482">
    <property type="entry name" value="Sensor_HK_TwoCompSys"/>
</dbReference>
<feature type="transmembrane region" description="Helical" evidence="9">
    <location>
        <begin position="40"/>
        <end position="56"/>
    </location>
</feature>
<keyword evidence="14" id="KW-1185">Reference proteome</keyword>
<evidence type="ECO:0000313" key="14">
    <source>
        <dbReference type="Proteomes" id="UP000650628"/>
    </source>
</evidence>
<accession>A0A8J3TWG5</accession>
<keyword evidence="3" id="KW-0597">Phosphoprotein</keyword>